<accession>A0A926RUI4</accession>
<dbReference type="GO" id="GO:0016887">
    <property type="term" value="F:ATP hydrolysis activity"/>
    <property type="evidence" value="ECO:0007669"/>
    <property type="project" value="InterPro"/>
</dbReference>
<dbReference type="Proteomes" id="UP000661691">
    <property type="component" value="Unassembled WGS sequence"/>
</dbReference>
<evidence type="ECO:0000256" key="1">
    <source>
        <dbReference type="ARBA" id="ARBA00022741"/>
    </source>
</evidence>
<dbReference type="GO" id="GO:0005524">
    <property type="term" value="F:ATP binding"/>
    <property type="evidence" value="ECO:0007669"/>
    <property type="project" value="UniProtKB-KW"/>
</dbReference>
<comment type="caution">
    <text evidence="4">The sequence shown here is derived from an EMBL/GenBank/DDBJ whole genome shotgun (WGS) entry which is preliminary data.</text>
</comment>
<keyword evidence="2 4" id="KW-0067">ATP-binding</keyword>
<keyword evidence="5" id="KW-1185">Reference proteome</keyword>
<dbReference type="SUPFAM" id="SSF52540">
    <property type="entry name" value="P-loop containing nucleoside triphosphate hydrolases"/>
    <property type="match status" value="1"/>
</dbReference>
<feature type="domain" description="ABC transporter" evidence="3">
    <location>
        <begin position="2"/>
        <end position="232"/>
    </location>
</feature>
<evidence type="ECO:0000313" key="4">
    <source>
        <dbReference type="EMBL" id="MBD1372602.1"/>
    </source>
</evidence>
<protein>
    <submittedName>
        <fullName evidence="4">ABC transporter ATP-binding protein</fullName>
    </submittedName>
</protein>
<evidence type="ECO:0000313" key="5">
    <source>
        <dbReference type="Proteomes" id="UP000661691"/>
    </source>
</evidence>
<dbReference type="PANTHER" id="PTHR43582">
    <property type="entry name" value="LINEARMYCIN RESISTANCE ATP-BINDING PROTEIN LNRL"/>
    <property type="match status" value="1"/>
</dbReference>
<reference evidence="4" key="1">
    <citation type="submission" date="2020-09" db="EMBL/GenBank/DDBJ databases">
        <title>A novel bacterium of genus Hazenella, isolated from South China Sea.</title>
        <authorList>
            <person name="Huang H."/>
            <person name="Mo K."/>
            <person name="Hu Y."/>
        </authorList>
    </citation>
    <scope>NUCLEOTIDE SEQUENCE</scope>
    <source>
        <strain evidence="4">IB182357</strain>
    </source>
</reference>
<dbReference type="SMART" id="SM00382">
    <property type="entry name" value="AAA"/>
    <property type="match status" value="1"/>
</dbReference>
<gene>
    <name evidence="4" type="ORF">IC620_09570</name>
</gene>
<dbReference type="AlphaFoldDB" id="A0A926RUI4"/>
<organism evidence="4 5">
    <name type="scientific">Polycladospora coralii</name>
    <dbReference type="NCBI Taxonomy" id="2771432"/>
    <lineage>
        <taxon>Bacteria</taxon>
        <taxon>Bacillati</taxon>
        <taxon>Bacillota</taxon>
        <taxon>Bacilli</taxon>
        <taxon>Bacillales</taxon>
        <taxon>Thermoactinomycetaceae</taxon>
        <taxon>Polycladospora</taxon>
    </lineage>
</organism>
<dbReference type="PANTHER" id="PTHR43582:SF2">
    <property type="entry name" value="LINEARMYCIN RESISTANCE ATP-BINDING PROTEIN LNRL"/>
    <property type="match status" value="1"/>
</dbReference>
<proteinExistence type="predicted"/>
<dbReference type="RefSeq" id="WP_191142044.1">
    <property type="nucleotide sequence ID" value="NZ_JACXAH010000012.1"/>
</dbReference>
<dbReference type="InterPro" id="IPR003593">
    <property type="entry name" value="AAA+_ATPase"/>
</dbReference>
<dbReference type="InterPro" id="IPR003439">
    <property type="entry name" value="ABC_transporter-like_ATP-bd"/>
</dbReference>
<dbReference type="CDD" id="cd03230">
    <property type="entry name" value="ABC_DR_subfamily_A"/>
    <property type="match status" value="1"/>
</dbReference>
<name>A0A926RUI4_9BACL</name>
<dbReference type="EMBL" id="JACXAH010000012">
    <property type="protein sequence ID" value="MBD1372602.1"/>
    <property type="molecule type" value="Genomic_DNA"/>
</dbReference>
<dbReference type="InterPro" id="IPR027417">
    <property type="entry name" value="P-loop_NTPase"/>
</dbReference>
<dbReference type="Pfam" id="PF00005">
    <property type="entry name" value="ABC_tran"/>
    <property type="match status" value="1"/>
</dbReference>
<dbReference type="Gene3D" id="3.40.50.300">
    <property type="entry name" value="P-loop containing nucleotide triphosphate hydrolases"/>
    <property type="match status" value="1"/>
</dbReference>
<sequence>MITIENLSKNYGDIHALKDTRLTIPEGVCFGLIGPNGAGKSTMMKILCGIIDQYDGEVKFDEMSVKEDPNWVKKNIGYVPQDIVLYEKFSAIANLSFFGEMYGLRGKALKERVEEILVLVGLEKRGKDAVKTFSGGMKRRINIGCALMHNPKYIIMDEPTVGVDPQSRNYIFEMIHKLKAENKTILYSSHYMEEVENLCEEISLIDNGQVIESGKVTDIIAKHSKPGVYVEAPGIEESMLQQFGGVLKKGEGFLIQSDQVLILVDALASWLKQESYPVLRLEIAHMSLEDIFLLLTGKTLRD</sequence>
<dbReference type="InterPro" id="IPR017871">
    <property type="entry name" value="ABC_transporter-like_CS"/>
</dbReference>
<dbReference type="PROSITE" id="PS00211">
    <property type="entry name" value="ABC_TRANSPORTER_1"/>
    <property type="match status" value="1"/>
</dbReference>
<keyword evidence="1" id="KW-0547">Nucleotide-binding</keyword>
<evidence type="ECO:0000259" key="3">
    <source>
        <dbReference type="PROSITE" id="PS50893"/>
    </source>
</evidence>
<evidence type="ECO:0000256" key="2">
    <source>
        <dbReference type="ARBA" id="ARBA00022840"/>
    </source>
</evidence>
<dbReference type="PROSITE" id="PS50893">
    <property type="entry name" value="ABC_TRANSPORTER_2"/>
    <property type="match status" value="1"/>
</dbReference>